<feature type="compositionally biased region" description="Basic and acidic residues" evidence="1">
    <location>
        <begin position="1360"/>
        <end position="1370"/>
    </location>
</feature>
<protein>
    <submittedName>
        <fullName evidence="2">Uncharacterized protein</fullName>
    </submittedName>
</protein>
<feature type="compositionally biased region" description="Acidic residues" evidence="1">
    <location>
        <begin position="1375"/>
        <end position="1384"/>
    </location>
</feature>
<feature type="compositionally biased region" description="Polar residues" evidence="1">
    <location>
        <begin position="194"/>
        <end position="204"/>
    </location>
</feature>
<feature type="compositionally biased region" description="Basic and acidic residues" evidence="1">
    <location>
        <begin position="1415"/>
        <end position="1427"/>
    </location>
</feature>
<feature type="region of interest" description="Disordered" evidence="1">
    <location>
        <begin position="521"/>
        <end position="556"/>
    </location>
</feature>
<feature type="compositionally biased region" description="Low complexity" evidence="1">
    <location>
        <begin position="1041"/>
        <end position="1058"/>
    </location>
</feature>
<feature type="compositionally biased region" description="Basic and acidic residues" evidence="1">
    <location>
        <begin position="995"/>
        <end position="1032"/>
    </location>
</feature>
<feature type="compositionally biased region" description="Low complexity" evidence="1">
    <location>
        <begin position="1079"/>
        <end position="1095"/>
    </location>
</feature>
<feature type="compositionally biased region" description="Polar residues" evidence="1">
    <location>
        <begin position="1235"/>
        <end position="1244"/>
    </location>
</feature>
<feature type="compositionally biased region" description="Polar residues" evidence="1">
    <location>
        <begin position="380"/>
        <end position="397"/>
    </location>
</feature>
<feature type="compositionally biased region" description="Basic and acidic residues" evidence="1">
    <location>
        <begin position="205"/>
        <end position="230"/>
    </location>
</feature>
<reference evidence="2 3" key="1">
    <citation type="journal article" date="2018" name="Nat. Ecol. Evol.">
        <title>Pezizomycetes genomes reveal the molecular basis of ectomycorrhizal truffle lifestyle.</title>
        <authorList>
            <person name="Murat C."/>
            <person name="Payen T."/>
            <person name="Noel B."/>
            <person name="Kuo A."/>
            <person name="Morin E."/>
            <person name="Chen J."/>
            <person name="Kohler A."/>
            <person name="Krizsan K."/>
            <person name="Balestrini R."/>
            <person name="Da Silva C."/>
            <person name="Montanini B."/>
            <person name="Hainaut M."/>
            <person name="Levati E."/>
            <person name="Barry K.W."/>
            <person name="Belfiori B."/>
            <person name="Cichocki N."/>
            <person name="Clum A."/>
            <person name="Dockter R.B."/>
            <person name="Fauchery L."/>
            <person name="Guy J."/>
            <person name="Iotti M."/>
            <person name="Le Tacon F."/>
            <person name="Lindquist E.A."/>
            <person name="Lipzen A."/>
            <person name="Malagnac F."/>
            <person name="Mello A."/>
            <person name="Molinier V."/>
            <person name="Miyauchi S."/>
            <person name="Poulain J."/>
            <person name="Riccioni C."/>
            <person name="Rubini A."/>
            <person name="Sitrit Y."/>
            <person name="Splivallo R."/>
            <person name="Traeger S."/>
            <person name="Wang M."/>
            <person name="Zifcakova L."/>
            <person name="Wipf D."/>
            <person name="Zambonelli A."/>
            <person name="Paolocci F."/>
            <person name="Nowrousian M."/>
            <person name="Ottonello S."/>
            <person name="Baldrian P."/>
            <person name="Spatafora J.W."/>
            <person name="Henrissat B."/>
            <person name="Nagy L.G."/>
            <person name="Aury J.M."/>
            <person name="Wincker P."/>
            <person name="Grigoriev I.V."/>
            <person name="Bonfante P."/>
            <person name="Martin F.M."/>
        </authorList>
    </citation>
    <scope>NUCLEOTIDE SEQUENCE [LARGE SCALE GENOMIC DNA]</scope>
    <source>
        <strain evidence="2 3">RN42</strain>
    </source>
</reference>
<feature type="compositionally biased region" description="Basic and acidic residues" evidence="1">
    <location>
        <begin position="295"/>
        <end position="310"/>
    </location>
</feature>
<evidence type="ECO:0000256" key="1">
    <source>
        <dbReference type="SAM" id="MobiDB-lite"/>
    </source>
</evidence>
<feature type="region of interest" description="Disordered" evidence="1">
    <location>
        <begin position="991"/>
        <end position="1098"/>
    </location>
</feature>
<feature type="compositionally biased region" description="Polar residues" evidence="1">
    <location>
        <begin position="423"/>
        <end position="433"/>
    </location>
</feature>
<dbReference type="EMBL" id="ML119766">
    <property type="protein sequence ID" value="RPA75311.1"/>
    <property type="molecule type" value="Genomic_DNA"/>
</dbReference>
<feature type="compositionally biased region" description="Basic and acidic residues" evidence="1">
    <location>
        <begin position="1253"/>
        <end position="1274"/>
    </location>
</feature>
<dbReference type="STRING" id="1160509.A0A3N4HTI9"/>
<feature type="region of interest" description="Disordered" evidence="1">
    <location>
        <begin position="1235"/>
        <end position="1447"/>
    </location>
</feature>
<feature type="compositionally biased region" description="Polar residues" evidence="1">
    <location>
        <begin position="231"/>
        <end position="246"/>
    </location>
</feature>
<feature type="compositionally biased region" description="Low complexity" evidence="1">
    <location>
        <begin position="313"/>
        <end position="327"/>
    </location>
</feature>
<feature type="region of interest" description="Disordered" evidence="1">
    <location>
        <begin position="1"/>
        <end position="457"/>
    </location>
</feature>
<feature type="compositionally biased region" description="Polar residues" evidence="1">
    <location>
        <begin position="146"/>
        <end position="156"/>
    </location>
</feature>
<accession>A0A3N4HTI9</accession>
<dbReference type="InterPro" id="IPR024527">
    <property type="entry name" value="Eisosome1"/>
</dbReference>
<organism evidence="2 3">
    <name type="scientific">Ascobolus immersus RN42</name>
    <dbReference type="NCBI Taxonomy" id="1160509"/>
    <lineage>
        <taxon>Eukaryota</taxon>
        <taxon>Fungi</taxon>
        <taxon>Dikarya</taxon>
        <taxon>Ascomycota</taxon>
        <taxon>Pezizomycotina</taxon>
        <taxon>Pezizomycetes</taxon>
        <taxon>Pezizales</taxon>
        <taxon>Ascobolaceae</taxon>
        <taxon>Ascobolus</taxon>
    </lineage>
</organism>
<name>A0A3N4HTI9_ASCIM</name>
<feature type="compositionally biased region" description="Low complexity" evidence="1">
    <location>
        <begin position="166"/>
        <end position="178"/>
    </location>
</feature>
<proteinExistence type="predicted"/>
<evidence type="ECO:0000313" key="2">
    <source>
        <dbReference type="EMBL" id="RPA75311.1"/>
    </source>
</evidence>
<keyword evidence="3" id="KW-1185">Reference proteome</keyword>
<sequence>MSTAYGTSEPPTTFVTDPSGNKITSTSAFTTSAPESTTRSTTVYETEPFPLRTGTLRARDTIPGNVPDDPISPIELTPEDDDESISSPPGHLEEFGGDTPPVIHRPIVPEAIAPRPISETEPVNRPADTYTPSANRTDRAALPQELYTTPAANTTVRAAPPPEIDLPQQPAPQDLLPSQGPPAQETPAPDEAHTGTTAQSITQSFKDKAKSALDSLVGHHDKRASPDHTSRSSSVKPEQPPRSTSVPIPLDPATAPRSSSSHSSPNPAKESRLKRYFRPTGSAPKSRIPLRTPPARRDSGKYFLDTDVHHLAHSSASAAPEKAPPAAGGNTVEPQERRQSVTHKLQSSMRPGGAPQAPRRTQRVPSTSYFHPTPGRHSKVQIQSPGTDISTPATVKSFNRRQAARREGSHHISFPTTTTVTTSEANPNPTVVTTAGRAEEGRREENDGVPNATVTEGDYGRAVRPVISGHEVQEGEVVQTSTSYEQPIAPETQTDQPKLQPAVSPVVEVYKSHYTDDQDDVVQAPQSKEQEAGTLVENAAPPPEASPGEPLHPVSSSVYTERGTEQELPLMPVASSVYTYQATPLIIEDADEDIVATGHAEDFLTHSEFELAAKGADAALHEADKDHGGFREQGNIGGLRVLDETREIPRRLRTAPWRGRTGEWVETERRRSFSFVRGGRDEVLELVESGSSSLSENEGLPFPRGSHQFAGAQGAHYKPGVHVPPLLDRTKRRTAASAAAAALYGTRPVTVFNVTSEFYNEQFPGGTRHLRTTLDQGKYQHKPVRLSNHEWGNSRDAASKVLQIGKFAPTEEELEAREEAREMDRAMQAALAEARNGHVERAARIAHRGGVAEEFAEEIRREDAVGLTGARLAAANARRGGTRGVDVRGAAVRAAIANHDILMSTARERARQRLDGIDAELEERAIYNPKRARTNLSQAQLAHMAAERRREERDREGVPEGCVSIGAGGYVERSRLEAIARERLGPMLDEIHDEAEERRGRELTEKLDKEEAKRQRQISKERRRETERELKMAKRQRKSRPSTATTTPTRASTVPTHTSNTAIHQPSEPPTRQATRRGSANTSSSSAAPLSTSTSQAGSTTMLDALRLGSAPTPPRRSIAHGIKRFFMYRYHEEDPLICTPPAAYKSRGSKEPTPAASAQGSRVHNSIPEEEVDRLGDAVPAGRIQDLPIRETPVRTFTGPDNGTVPSTASVHSAPLVSTATQAKLERLETLQQASTAPHNLGTSAGAAAVATEEKEERERMEEEERQRMERSRTPSRSFQSFETVEGQEMVQPNEVEEYHSPSPASVSAPTEAEVEDSDSGRYEDAPYAPYSTTPSEVAITTTEANSSSPPRPVSQGEEVSRHSSRDDSGVAVPEDEGDEEEAVTPRIRKFTDTYASALKWARDEEEEEEEGGDQGKRVELGDEGRGGIPVLNAEPVGEFMGMGKA</sequence>
<gene>
    <name evidence="2" type="ORF">BJ508DRAFT_332200</name>
</gene>
<feature type="compositionally biased region" description="Polar residues" evidence="1">
    <location>
        <begin position="1332"/>
        <end position="1350"/>
    </location>
</feature>
<dbReference type="Pfam" id="PF12757">
    <property type="entry name" value="Eisosome1"/>
    <property type="match status" value="1"/>
</dbReference>
<dbReference type="OrthoDB" id="4070583at2759"/>
<evidence type="ECO:0000313" key="3">
    <source>
        <dbReference type="Proteomes" id="UP000275078"/>
    </source>
</evidence>
<feature type="compositionally biased region" description="Polar residues" evidence="1">
    <location>
        <begin position="1"/>
        <end position="44"/>
    </location>
</feature>
<feature type="compositionally biased region" description="Acidic residues" evidence="1">
    <location>
        <begin position="1405"/>
        <end position="1414"/>
    </location>
</feature>
<feature type="compositionally biased region" description="Basic and acidic residues" evidence="1">
    <location>
        <begin position="437"/>
        <end position="446"/>
    </location>
</feature>
<dbReference type="Proteomes" id="UP000275078">
    <property type="component" value="Unassembled WGS sequence"/>
</dbReference>
<feature type="compositionally biased region" description="Polar residues" evidence="1">
    <location>
        <begin position="1059"/>
        <end position="1078"/>
    </location>
</feature>